<dbReference type="Pfam" id="PF04344">
    <property type="entry name" value="CheZ"/>
    <property type="match status" value="1"/>
</dbReference>
<evidence type="ECO:0000256" key="1">
    <source>
        <dbReference type="SAM" id="MobiDB-lite"/>
    </source>
</evidence>
<dbReference type="STRING" id="1867952.MTBPR1_110102"/>
<proteinExistence type="predicted"/>
<feature type="compositionally biased region" description="Basic and acidic residues" evidence="1">
    <location>
        <begin position="244"/>
        <end position="255"/>
    </location>
</feature>
<dbReference type="Gene3D" id="1.10.287.500">
    <property type="entry name" value="Helix hairpin bin"/>
    <property type="match status" value="2"/>
</dbReference>
<dbReference type="InterPro" id="IPR007439">
    <property type="entry name" value="Chemotax_Pase_CheZ"/>
</dbReference>
<dbReference type="RefSeq" id="WP_165602612.1">
    <property type="nucleotide sequence ID" value="NZ_FLYE01000003.1"/>
</dbReference>
<feature type="compositionally biased region" description="Low complexity" evidence="1">
    <location>
        <begin position="215"/>
        <end position="243"/>
    </location>
</feature>
<evidence type="ECO:0000313" key="3">
    <source>
        <dbReference type="Proteomes" id="UP000231658"/>
    </source>
</evidence>
<accession>A0A1C3REF2</accession>
<dbReference type="EMBL" id="FLYE01000003">
    <property type="protein sequence ID" value="SCA55663.1"/>
    <property type="molecule type" value="Genomic_DNA"/>
</dbReference>
<protein>
    <submittedName>
        <fullName evidence="2">Putative Chemotaxis protein</fullName>
    </submittedName>
</protein>
<feature type="region of interest" description="Disordered" evidence="1">
    <location>
        <begin position="201"/>
        <end position="274"/>
    </location>
</feature>
<reference evidence="2 3" key="1">
    <citation type="submission" date="2016-07" db="EMBL/GenBank/DDBJ databases">
        <authorList>
            <person name="Lefevre C.T."/>
        </authorList>
    </citation>
    <scope>NUCLEOTIDE SEQUENCE [LARGE SCALE GENOMIC DNA]</scope>
    <source>
        <strain evidence="2">PR1</strain>
    </source>
</reference>
<name>A0A1C3REF2_9PROT</name>
<gene>
    <name evidence="2" type="ORF">MTBPR1_110102</name>
</gene>
<dbReference type="AlphaFoldDB" id="A0A1C3REF2"/>
<evidence type="ECO:0000313" key="2">
    <source>
        <dbReference type="EMBL" id="SCA55663.1"/>
    </source>
</evidence>
<sequence>MAEQVPVQLLAEQILHLVDYITKIKSELAAIKHPKSSVDHFNTVSDQLNTICETTEDATNTIMESAEDILNSVEDLSANVKYPEAQNSCNNIQDSTNKIFESCSFHDLTGQRISKIVRIMNKLEGTLDSLVEIVGRKGLEEMPVDENETIEDAIGMRDGDIAMHGPDVVGQEVSQDDIDALFGNDAAPAPNAQVSQDAIDNLFDSPAPVSPPAKEPAAPASAVSSQSEVDALFDAEPAPAAKEPAPKPKEPKKEAAAPAPGGQVSQDDIDKLFG</sequence>
<dbReference type="Proteomes" id="UP000231658">
    <property type="component" value="Unassembled WGS sequence"/>
</dbReference>
<keyword evidence="3" id="KW-1185">Reference proteome</keyword>
<organism evidence="2 3">
    <name type="scientific">Candidatus Terasakiella magnetica</name>
    <dbReference type="NCBI Taxonomy" id="1867952"/>
    <lineage>
        <taxon>Bacteria</taxon>
        <taxon>Pseudomonadati</taxon>
        <taxon>Pseudomonadota</taxon>
        <taxon>Alphaproteobacteria</taxon>
        <taxon>Rhodospirillales</taxon>
        <taxon>Terasakiellaceae</taxon>
        <taxon>Terasakiella</taxon>
    </lineage>
</organism>
<dbReference type="SUPFAM" id="SSF75708">
    <property type="entry name" value="Chemotaxis phosphatase CheZ"/>
    <property type="match status" value="1"/>
</dbReference>